<proteinExistence type="predicted"/>
<feature type="compositionally biased region" description="Polar residues" evidence="1">
    <location>
        <begin position="12"/>
        <end position="26"/>
    </location>
</feature>
<sequence>MTHISPPHHANMRSNDPKNNISNISVSTGDANTRFVQFFANPTSCPQEDMNQGICVTSTDFRCHRVLYLDVLRYFFEIFSEIDGSISLRFCFFDI</sequence>
<name>A0AAV6VW54_9ARAC</name>
<gene>
    <name evidence="2" type="ORF">JTE90_021461</name>
</gene>
<protein>
    <submittedName>
        <fullName evidence="2">Uncharacterized protein</fullName>
    </submittedName>
</protein>
<dbReference type="Proteomes" id="UP000827092">
    <property type="component" value="Unassembled WGS sequence"/>
</dbReference>
<feature type="region of interest" description="Disordered" evidence="1">
    <location>
        <begin position="1"/>
        <end position="26"/>
    </location>
</feature>
<evidence type="ECO:0000313" key="2">
    <source>
        <dbReference type="EMBL" id="KAG8200999.1"/>
    </source>
</evidence>
<organism evidence="2 3">
    <name type="scientific">Oedothorax gibbosus</name>
    <dbReference type="NCBI Taxonomy" id="931172"/>
    <lineage>
        <taxon>Eukaryota</taxon>
        <taxon>Metazoa</taxon>
        <taxon>Ecdysozoa</taxon>
        <taxon>Arthropoda</taxon>
        <taxon>Chelicerata</taxon>
        <taxon>Arachnida</taxon>
        <taxon>Araneae</taxon>
        <taxon>Araneomorphae</taxon>
        <taxon>Entelegynae</taxon>
        <taxon>Araneoidea</taxon>
        <taxon>Linyphiidae</taxon>
        <taxon>Erigoninae</taxon>
        <taxon>Oedothorax</taxon>
    </lineage>
</organism>
<accession>A0AAV6VW54</accession>
<reference evidence="2 3" key="1">
    <citation type="journal article" date="2022" name="Nat. Ecol. Evol.">
        <title>A masculinizing supergene underlies an exaggerated male reproductive morph in a spider.</title>
        <authorList>
            <person name="Hendrickx F."/>
            <person name="De Corte Z."/>
            <person name="Sonet G."/>
            <person name="Van Belleghem S.M."/>
            <person name="Kostlbacher S."/>
            <person name="Vangestel C."/>
        </authorList>
    </citation>
    <scope>NUCLEOTIDE SEQUENCE [LARGE SCALE GENOMIC DNA]</scope>
    <source>
        <strain evidence="2">W744_W776</strain>
    </source>
</reference>
<dbReference type="AlphaFoldDB" id="A0AAV6VW54"/>
<dbReference type="EMBL" id="JAFNEN010000010">
    <property type="protein sequence ID" value="KAG8200999.1"/>
    <property type="molecule type" value="Genomic_DNA"/>
</dbReference>
<keyword evidence="3" id="KW-1185">Reference proteome</keyword>
<comment type="caution">
    <text evidence="2">The sequence shown here is derived from an EMBL/GenBank/DDBJ whole genome shotgun (WGS) entry which is preliminary data.</text>
</comment>
<evidence type="ECO:0000256" key="1">
    <source>
        <dbReference type="SAM" id="MobiDB-lite"/>
    </source>
</evidence>
<evidence type="ECO:0000313" key="3">
    <source>
        <dbReference type="Proteomes" id="UP000827092"/>
    </source>
</evidence>